<name>A0A2P5BPF3_PARAD</name>
<evidence type="ECO:0000313" key="6">
    <source>
        <dbReference type="Proteomes" id="UP000237105"/>
    </source>
</evidence>
<sequence>MLLAWILFCLAVKTYGNESLRSIMFYVMPQIPFLAYAVYFGGFLVQFLVEKMGMMGAAPPPYGYFIPDVVVAAIIGVVTGWCVGPLLPVCGHWLARRSIMHFLLHLSVLGLALSSQFFPYTTAAPKRVVFQHTILTADSNRVVDSSYEFAVVDSNSLLFLFKYAPEVGKELQISPEFSFETAKLSHRESWMALFPVSFLFSRSLKFPAKSNEILEQYGRFPLLSTHEPHTKSSTGTRRIHLELSLGSLKEVWVAVLNVTGPLSSWSFADNVLPAPETIDGGPPSYICRLSGASHENWTFWLEASSGEDLRVEVAVLDQYMVGAAKKLKGLFPDWVDVTAYSSFMSSYVF</sequence>
<keyword evidence="2" id="KW-0812">Transmembrane</keyword>
<dbReference type="Pfam" id="PF22248">
    <property type="entry name" value="ERMP1_C"/>
    <property type="match status" value="1"/>
</dbReference>
<keyword evidence="3" id="KW-0732">Signal</keyword>
<comment type="caution">
    <text evidence="5">The sequence shown here is derived from an EMBL/GenBank/DDBJ whole genome shotgun (WGS) entry which is preliminary data.</text>
</comment>
<dbReference type="AlphaFoldDB" id="A0A2P5BPF3"/>
<evidence type="ECO:0000313" key="5">
    <source>
        <dbReference type="EMBL" id="PON50643.1"/>
    </source>
</evidence>
<gene>
    <name evidence="5" type="ORF">PanWU01x14_221760</name>
</gene>
<keyword evidence="6" id="KW-1185">Reference proteome</keyword>
<evidence type="ECO:0000259" key="4">
    <source>
        <dbReference type="Pfam" id="PF22248"/>
    </source>
</evidence>
<feature type="domain" description="Endoplasmic reticulum metallopeptidase 1-like C-terminal" evidence="4">
    <location>
        <begin position="124"/>
        <end position="347"/>
    </location>
</feature>
<dbReference type="STRING" id="3476.A0A2P5BPF3"/>
<feature type="chain" id="PRO_5015162091" description="Endoplasmic reticulum metallopeptidase 1-like C-terminal domain-containing protein" evidence="3">
    <location>
        <begin position="17"/>
        <end position="349"/>
    </location>
</feature>
<feature type="signal peptide" evidence="3">
    <location>
        <begin position="1"/>
        <end position="16"/>
    </location>
</feature>
<keyword evidence="2" id="KW-1133">Transmembrane helix</keyword>
<dbReference type="EMBL" id="JXTB01000243">
    <property type="protein sequence ID" value="PON50643.1"/>
    <property type="molecule type" value="Genomic_DNA"/>
</dbReference>
<evidence type="ECO:0000256" key="2">
    <source>
        <dbReference type="SAM" id="Phobius"/>
    </source>
</evidence>
<feature type="transmembrane region" description="Helical" evidence="2">
    <location>
        <begin position="26"/>
        <end position="49"/>
    </location>
</feature>
<keyword evidence="2" id="KW-0472">Membrane</keyword>
<evidence type="ECO:0000256" key="3">
    <source>
        <dbReference type="SAM" id="SignalP"/>
    </source>
</evidence>
<dbReference type="Proteomes" id="UP000237105">
    <property type="component" value="Unassembled WGS sequence"/>
</dbReference>
<proteinExistence type="inferred from homology"/>
<evidence type="ECO:0000256" key="1">
    <source>
        <dbReference type="ARBA" id="ARBA00010918"/>
    </source>
</evidence>
<dbReference type="OrthoDB" id="76293at2759"/>
<reference evidence="6" key="1">
    <citation type="submission" date="2016-06" db="EMBL/GenBank/DDBJ databases">
        <title>Parallel loss of symbiosis genes in relatives of nitrogen-fixing non-legume Parasponia.</title>
        <authorList>
            <person name="Van Velzen R."/>
            <person name="Holmer R."/>
            <person name="Bu F."/>
            <person name="Rutten L."/>
            <person name="Van Zeijl A."/>
            <person name="Liu W."/>
            <person name="Santuari L."/>
            <person name="Cao Q."/>
            <person name="Sharma T."/>
            <person name="Shen D."/>
            <person name="Roswanjaya Y."/>
            <person name="Wardhani T."/>
            <person name="Kalhor M.S."/>
            <person name="Jansen J."/>
            <person name="Van den Hoogen J."/>
            <person name="Gungor B."/>
            <person name="Hartog M."/>
            <person name="Hontelez J."/>
            <person name="Verver J."/>
            <person name="Yang W.-C."/>
            <person name="Schijlen E."/>
            <person name="Repin R."/>
            <person name="Schilthuizen M."/>
            <person name="Schranz E."/>
            <person name="Heidstra R."/>
            <person name="Miyata K."/>
            <person name="Fedorova E."/>
            <person name="Kohlen W."/>
            <person name="Bisseling T."/>
            <person name="Smit S."/>
            <person name="Geurts R."/>
        </authorList>
    </citation>
    <scope>NUCLEOTIDE SEQUENCE [LARGE SCALE GENOMIC DNA]</scope>
    <source>
        <strain evidence="6">cv. WU1-14</strain>
    </source>
</reference>
<organism evidence="5 6">
    <name type="scientific">Parasponia andersonii</name>
    <name type="common">Sponia andersonii</name>
    <dbReference type="NCBI Taxonomy" id="3476"/>
    <lineage>
        <taxon>Eukaryota</taxon>
        <taxon>Viridiplantae</taxon>
        <taxon>Streptophyta</taxon>
        <taxon>Embryophyta</taxon>
        <taxon>Tracheophyta</taxon>
        <taxon>Spermatophyta</taxon>
        <taxon>Magnoliopsida</taxon>
        <taxon>eudicotyledons</taxon>
        <taxon>Gunneridae</taxon>
        <taxon>Pentapetalae</taxon>
        <taxon>rosids</taxon>
        <taxon>fabids</taxon>
        <taxon>Rosales</taxon>
        <taxon>Cannabaceae</taxon>
        <taxon>Parasponia</taxon>
    </lineage>
</organism>
<feature type="transmembrane region" description="Helical" evidence="2">
    <location>
        <begin position="61"/>
        <end position="87"/>
    </location>
</feature>
<accession>A0A2P5BPF3</accession>
<comment type="similarity">
    <text evidence="1">Belongs to the peptidase M28 family.</text>
</comment>
<dbReference type="InterPro" id="IPR053973">
    <property type="entry name" value="ERMP1-like_C"/>
</dbReference>
<protein>
    <recommendedName>
        <fullName evidence="4">Endoplasmic reticulum metallopeptidase 1-like C-terminal domain-containing protein</fullName>
    </recommendedName>
</protein>
<feature type="transmembrane region" description="Helical" evidence="2">
    <location>
        <begin position="99"/>
        <end position="118"/>
    </location>
</feature>